<dbReference type="EMBL" id="KN831974">
    <property type="protein sequence ID" value="KIO03834.1"/>
    <property type="molecule type" value="Genomic_DNA"/>
</dbReference>
<evidence type="ECO:0000313" key="3">
    <source>
        <dbReference type="Proteomes" id="UP000054217"/>
    </source>
</evidence>
<dbReference type="AlphaFoldDB" id="A0A0C3P8P1"/>
<accession>A0A0C3P8P1</accession>
<reference evidence="2 3" key="1">
    <citation type="submission" date="2014-04" db="EMBL/GenBank/DDBJ databases">
        <authorList>
            <consortium name="DOE Joint Genome Institute"/>
            <person name="Kuo A."/>
            <person name="Kohler A."/>
            <person name="Costa M.D."/>
            <person name="Nagy L.G."/>
            <person name="Floudas D."/>
            <person name="Copeland A."/>
            <person name="Barry K.W."/>
            <person name="Cichocki N."/>
            <person name="Veneault-Fourrey C."/>
            <person name="LaButti K."/>
            <person name="Lindquist E.A."/>
            <person name="Lipzen A."/>
            <person name="Lundell T."/>
            <person name="Morin E."/>
            <person name="Murat C."/>
            <person name="Sun H."/>
            <person name="Tunlid A."/>
            <person name="Henrissat B."/>
            <person name="Grigoriev I.V."/>
            <person name="Hibbett D.S."/>
            <person name="Martin F."/>
            <person name="Nordberg H.P."/>
            <person name="Cantor M.N."/>
            <person name="Hua S.X."/>
        </authorList>
    </citation>
    <scope>NUCLEOTIDE SEQUENCE [LARGE SCALE GENOMIC DNA]</scope>
    <source>
        <strain evidence="2 3">Marx 270</strain>
    </source>
</reference>
<dbReference type="Proteomes" id="UP000054217">
    <property type="component" value="Unassembled WGS sequence"/>
</dbReference>
<organism evidence="2 3">
    <name type="scientific">Pisolithus tinctorius Marx 270</name>
    <dbReference type="NCBI Taxonomy" id="870435"/>
    <lineage>
        <taxon>Eukaryota</taxon>
        <taxon>Fungi</taxon>
        <taxon>Dikarya</taxon>
        <taxon>Basidiomycota</taxon>
        <taxon>Agaricomycotina</taxon>
        <taxon>Agaricomycetes</taxon>
        <taxon>Agaricomycetidae</taxon>
        <taxon>Boletales</taxon>
        <taxon>Sclerodermatineae</taxon>
        <taxon>Pisolithaceae</taxon>
        <taxon>Pisolithus</taxon>
    </lineage>
</organism>
<reference evidence="3" key="2">
    <citation type="submission" date="2015-01" db="EMBL/GenBank/DDBJ databases">
        <title>Evolutionary Origins and Diversification of the Mycorrhizal Mutualists.</title>
        <authorList>
            <consortium name="DOE Joint Genome Institute"/>
            <consortium name="Mycorrhizal Genomics Consortium"/>
            <person name="Kohler A."/>
            <person name="Kuo A."/>
            <person name="Nagy L.G."/>
            <person name="Floudas D."/>
            <person name="Copeland A."/>
            <person name="Barry K.W."/>
            <person name="Cichocki N."/>
            <person name="Veneault-Fourrey C."/>
            <person name="LaButti K."/>
            <person name="Lindquist E.A."/>
            <person name="Lipzen A."/>
            <person name="Lundell T."/>
            <person name="Morin E."/>
            <person name="Murat C."/>
            <person name="Riley R."/>
            <person name="Ohm R."/>
            <person name="Sun H."/>
            <person name="Tunlid A."/>
            <person name="Henrissat B."/>
            <person name="Grigoriev I.V."/>
            <person name="Hibbett D.S."/>
            <person name="Martin F."/>
        </authorList>
    </citation>
    <scope>NUCLEOTIDE SEQUENCE [LARGE SCALE GENOMIC DNA]</scope>
    <source>
        <strain evidence="3">Marx 270</strain>
    </source>
</reference>
<protein>
    <submittedName>
        <fullName evidence="2">Uncharacterized protein</fullName>
    </submittedName>
</protein>
<feature type="compositionally biased region" description="Pro residues" evidence="1">
    <location>
        <begin position="151"/>
        <end position="169"/>
    </location>
</feature>
<dbReference type="HOGENOM" id="CLU_1349405_0_0_1"/>
<keyword evidence="3" id="KW-1185">Reference proteome</keyword>
<name>A0A0C3P8P1_PISTI</name>
<feature type="region of interest" description="Disordered" evidence="1">
    <location>
        <begin position="148"/>
        <end position="178"/>
    </location>
</feature>
<dbReference type="InParanoid" id="A0A0C3P8P1"/>
<evidence type="ECO:0000256" key="1">
    <source>
        <dbReference type="SAM" id="MobiDB-lite"/>
    </source>
</evidence>
<proteinExistence type="predicted"/>
<sequence>MEVDLLLRSRVRDDGVNLWLGGSCLVSRPLPNKSLSGKRKQEFYVMFSWSIYNSMPTPLPPNHFPTGELHVAYQRCLALEAAAPRLRAPTHCPPPIICARILGHLLRLASANGQGQVQRQITSAESHAMLMELAGLYMRHFICTFRRRRGPTPPPTPPDPWNLSPPPSPSSGDVGMAITQDSVDYYDSQATVRSKANSADCPL</sequence>
<gene>
    <name evidence="2" type="ORF">M404DRAFT_607360</name>
</gene>
<evidence type="ECO:0000313" key="2">
    <source>
        <dbReference type="EMBL" id="KIO03834.1"/>
    </source>
</evidence>